<feature type="region of interest" description="Disordered" evidence="1">
    <location>
        <begin position="64"/>
        <end position="88"/>
    </location>
</feature>
<keyword evidence="3" id="KW-1185">Reference proteome</keyword>
<proteinExistence type="predicted"/>
<dbReference type="AlphaFoldDB" id="A0A4C1YXN2"/>
<organism evidence="2 3">
    <name type="scientific">Eumeta variegata</name>
    <name type="common">Bagworm moth</name>
    <name type="synonym">Eumeta japonica</name>
    <dbReference type="NCBI Taxonomy" id="151549"/>
    <lineage>
        <taxon>Eukaryota</taxon>
        <taxon>Metazoa</taxon>
        <taxon>Ecdysozoa</taxon>
        <taxon>Arthropoda</taxon>
        <taxon>Hexapoda</taxon>
        <taxon>Insecta</taxon>
        <taxon>Pterygota</taxon>
        <taxon>Neoptera</taxon>
        <taxon>Endopterygota</taxon>
        <taxon>Lepidoptera</taxon>
        <taxon>Glossata</taxon>
        <taxon>Ditrysia</taxon>
        <taxon>Tineoidea</taxon>
        <taxon>Psychidae</taxon>
        <taxon>Oiketicinae</taxon>
        <taxon>Eumeta</taxon>
    </lineage>
</organism>
<evidence type="ECO:0000313" key="2">
    <source>
        <dbReference type="EMBL" id="GBP80848.1"/>
    </source>
</evidence>
<protein>
    <submittedName>
        <fullName evidence="2">Uncharacterized protein</fullName>
    </submittedName>
</protein>
<dbReference type="EMBL" id="BGZK01001485">
    <property type="protein sequence ID" value="GBP80848.1"/>
    <property type="molecule type" value="Genomic_DNA"/>
</dbReference>
<gene>
    <name evidence="2" type="ORF">EVAR_62378_1</name>
</gene>
<dbReference type="Proteomes" id="UP000299102">
    <property type="component" value="Unassembled WGS sequence"/>
</dbReference>
<comment type="caution">
    <text evidence="2">The sequence shown here is derived from an EMBL/GenBank/DDBJ whole genome shotgun (WGS) entry which is preliminary data.</text>
</comment>
<feature type="region of interest" description="Disordered" evidence="1">
    <location>
        <begin position="1"/>
        <end position="41"/>
    </location>
</feature>
<name>A0A4C1YXN2_EUMVA</name>
<reference evidence="2 3" key="1">
    <citation type="journal article" date="2019" name="Commun. Biol.">
        <title>The bagworm genome reveals a unique fibroin gene that provides high tensile strength.</title>
        <authorList>
            <person name="Kono N."/>
            <person name="Nakamura H."/>
            <person name="Ohtoshi R."/>
            <person name="Tomita M."/>
            <person name="Numata K."/>
            <person name="Arakawa K."/>
        </authorList>
    </citation>
    <scope>NUCLEOTIDE SEQUENCE [LARGE SCALE GENOMIC DNA]</scope>
</reference>
<sequence>MAASGRLPSGMRVCSSNGVGVTQPGADDTSNKAVNSPDGGYNGSGARDAYANASAGVGATALLRDGGAPRAPCSNNITHSKHRDKTIE</sequence>
<evidence type="ECO:0000313" key="3">
    <source>
        <dbReference type="Proteomes" id="UP000299102"/>
    </source>
</evidence>
<accession>A0A4C1YXN2</accession>
<feature type="compositionally biased region" description="Basic residues" evidence="1">
    <location>
        <begin position="79"/>
        <end position="88"/>
    </location>
</feature>
<evidence type="ECO:0000256" key="1">
    <source>
        <dbReference type="SAM" id="MobiDB-lite"/>
    </source>
</evidence>